<sequence length="999" mass="111899">MPVAVAPGPAAAESTKKTRQRKPPPLTASGIPILTARDIKTKVYVSELVLSTERKTALASLYENPPPNVLFERVYDHKSDPNAQKDTLERLKTLGFSSPTVCPSKRFFRAWAKNKDETPMRGDKKPAESSFQRILYQCASSYDHSVAKSKQCQAPYPQLECNAHFEMSYHPPTDAVLRIRGIIDHSAVCIATKIDRLPRKPVAAVVYDRAIQMLQTGKLQDVKIENSRLFHAREYPGLPRDADTSPYRWLLEPKDTRSIYRIFHRANGVQIDTRAEINIHNWLDPSSPDYKRDFAAVIFHYSARKSKAERFEIAISTPEMDVLSWKYAHQNQFIVDGTFGFSNSRLLLFIAMALDEDRKGVPIALFIFSAPSGNCQSSSGYNTDILTKLFRTWRLHLDSVGRDLGHAEQSFTPISAITDTDLKERAALLQIWPEIWLIICRFHLKQCWRNARNKIKQAGSDVEKLVSDLKARVQAVEQALLAQPDAAAARAFLAAERKTLEHALKDWGNGRLPEVATAVFHHLDYLGDEYWLKFFDSWSDSARVEAARRLGCPVSDVLNTTNHLERFNGELKNTQLSREKRNGRRLRPDVLLNVLVFKVLPRISQNRHDRILRRQQYIRRFADFPGGEELLQKLQAKADETVPLLAYFPDDIERQVRGGEMVLANQIGVPTCTTNSDGTIRLYEFDCLNSMALEGEINSRKYMVQIASNGASNCQCPDFLRCGAACKHCRGARAYMELLFRQKTIGILHPNTIPFPITWREAIELQLQLGIMPGRAQLTVQSLSGQSAELDARTTTEEHAASAHEQLDAGDETDSDDDGKDVSDDDNEDNDSESDMDLAGRRMVSGLDLPPILLPSHPMPSSSAQLPTSAQTLEQQAVARLLFEARTHGNTWGIIADALDSSTAVAALDAEALAVLDPLEDTLRRVLGAIDRRRLGSSQSPSHVSPPMSLPLMQPVPTNADTDSNPRPRKRARGLPALPEVLPPSPEKAQKRQQSYSAT</sequence>
<feature type="compositionally biased region" description="Basic and acidic residues" evidence="2">
    <location>
        <begin position="790"/>
        <end position="807"/>
    </location>
</feature>
<keyword evidence="1" id="KW-0479">Metal-binding</keyword>
<dbReference type="GO" id="GO:0008270">
    <property type="term" value="F:zinc ion binding"/>
    <property type="evidence" value="ECO:0007669"/>
    <property type="project" value="UniProtKB-KW"/>
</dbReference>
<feature type="region of interest" description="Disordered" evidence="2">
    <location>
        <begin position="789"/>
        <end position="837"/>
    </location>
</feature>
<dbReference type="InterPro" id="IPR007527">
    <property type="entry name" value="Znf_SWIM"/>
</dbReference>
<dbReference type="OrthoDB" id="2422225at2759"/>
<feature type="compositionally biased region" description="Polar residues" evidence="2">
    <location>
        <begin position="859"/>
        <end position="869"/>
    </location>
</feature>
<gene>
    <name evidence="4" type="ORF">MIND_01143400</name>
</gene>
<dbReference type="Proteomes" id="UP000636479">
    <property type="component" value="Unassembled WGS sequence"/>
</dbReference>
<keyword evidence="1" id="KW-0862">Zinc</keyword>
<evidence type="ECO:0000256" key="2">
    <source>
        <dbReference type="SAM" id="MobiDB-lite"/>
    </source>
</evidence>
<evidence type="ECO:0000256" key="1">
    <source>
        <dbReference type="PROSITE-ProRule" id="PRU00325"/>
    </source>
</evidence>
<evidence type="ECO:0000259" key="3">
    <source>
        <dbReference type="PROSITE" id="PS50966"/>
    </source>
</evidence>
<feature type="compositionally biased region" description="Acidic residues" evidence="2">
    <location>
        <begin position="808"/>
        <end position="836"/>
    </location>
</feature>
<dbReference type="AlphaFoldDB" id="A0A8H6S7J9"/>
<keyword evidence="1" id="KW-0863">Zinc-finger</keyword>
<organism evidence="4 5">
    <name type="scientific">Mycena indigotica</name>
    <dbReference type="NCBI Taxonomy" id="2126181"/>
    <lineage>
        <taxon>Eukaryota</taxon>
        <taxon>Fungi</taxon>
        <taxon>Dikarya</taxon>
        <taxon>Basidiomycota</taxon>
        <taxon>Agaricomycotina</taxon>
        <taxon>Agaricomycetes</taxon>
        <taxon>Agaricomycetidae</taxon>
        <taxon>Agaricales</taxon>
        <taxon>Marasmiineae</taxon>
        <taxon>Mycenaceae</taxon>
        <taxon>Mycena</taxon>
    </lineage>
</organism>
<feature type="region of interest" description="Disordered" evidence="2">
    <location>
        <begin position="1"/>
        <end position="29"/>
    </location>
</feature>
<name>A0A8H6S7J9_9AGAR</name>
<dbReference type="EMBL" id="JACAZF010000010">
    <property type="protein sequence ID" value="KAF7293640.1"/>
    <property type="molecule type" value="Genomic_DNA"/>
</dbReference>
<feature type="compositionally biased region" description="Low complexity" evidence="2">
    <location>
        <begin position="1"/>
        <end position="12"/>
    </location>
</feature>
<reference evidence="4" key="1">
    <citation type="submission" date="2020-05" db="EMBL/GenBank/DDBJ databases">
        <title>Mycena genomes resolve the evolution of fungal bioluminescence.</title>
        <authorList>
            <person name="Tsai I.J."/>
        </authorList>
    </citation>
    <scope>NUCLEOTIDE SEQUENCE</scope>
    <source>
        <strain evidence="4">171206Taipei</strain>
    </source>
</reference>
<protein>
    <recommendedName>
        <fullName evidence="3">SWIM-type domain-containing protein</fullName>
    </recommendedName>
</protein>
<accession>A0A8H6S7J9</accession>
<dbReference type="GeneID" id="59350487"/>
<feature type="domain" description="SWIM-type" evidence="3">
    <location>
        <begin position="702"/>
        <end position="737"/>
    </location>
</feature>
<feature type="region of interest" description="Disordered" evidence="2">
    <location>
        <begin position="934"/>
        <end position="999"/>
    </location>
</feature>
<feature type="compositionally biased region" description="Polar residues" evidence="2">
    <location>
        <begin position="956"/>
        <end position="965"/>
    </location>
</feature>
<feature type="region of interest" description="Disordered" evidence="2">
    <location>
        <begin position="849"/>
        <end position="869"/>
    </location>
</feature>
<keyword evidence="5" id="KW-1185">Reference proteome</keyword>
<dbReference type="PROSITE" id="PS50966">
    <property type="entry name" value="ZF_SWIM"/>
    <property type="match status" value="1"/>
</dbReference>
<evidence type="ECO:0000313" key="5">
    <source>
        <dbReference type="Proteomes" id="UP000636479"/>
    </source>
</evidence>
<dbReference type="RefSeq" id="XP_037215803.1">
    <property type="nucleotide sequence ID" value="XM_037367971.1"/>
</dbReference>
<evidence type="ECO:0000313" key="4">
    <source>
        <dbReference type="EMBL" id="KAF7293640.1"/>
    </source>
</evidence>
<comment type="caution">
    <text evidence="4">The sequence shown here is derived from an EMBL/GenBank/DDBJ whole genome shotgun (WGS) entry which is preliminary data.</text>
</comment>
<proteinExistence type="predicted"/>